<dbReference type="GeneID" id="19327906"/>
<dbReference type="AlphaFoldDB" id="R8BDF4"/>
<keyword evidence="5 8" id="KW-1133">Transmembrane helix</keyword>
<evidence type="ECO:0000256" key="2">
    <source>
        <dbReference type="ARBA" id="ARBA00010992"/>
    </source>
</evidence>
<evidence type="ECO:0000256" key="6">
    <source>
        <dbReference type="ARBA" id="ARBA00023136"/>
    </source>
</evidence>
<dbReference type="NCBIfam" id="TIGR00879">
    <property type="entry name" value="SP"/>
    <property type="match status" value="1"/>
</dbReference>
<dbReference type="FunFam" id="1.20.1250.20:FF:000078">
    <property type="entry name" value="MFS maltose transporter, putative"/>
    <property type="match status" value="1"/>
</dbReference>
<evidence type="ECO:0000313" key="11">
    <source>
        <dbReference type="Proteomes" id="UP000014074"/>
    </source>
</evidence>
<feature type="transmembrane region" description="Helical" evidence="8">
    <location>
        <begin position="157"/>
        <end position="179"/>
    </location>
</feature>
<feature type="transmembrane region" description="Helical" evidence="8">
    <location>
        <begin position="22"/>
        <end position="46"/>
    </location>
</feature>
<evidence type="ECO:0000259" key="9">
    <source>
        <dbReference type="PROSITE" id="PS50850"/>
    </source>
</evidence>
<evidence type="ECO:0000256" key="8">
    <source>
        <dbReference type="SAM" id="Phobius"/>
    </source>
</evidence>
<keyword evidence="3 7" id="KW-0813">Transport</keyword>
<dbReference type="Gene3D" id="1.20.1250.20">
    <property type="entry name" value="MFS general substrate transporter like domains"/>
    <property type="match status" value="1"/>
</dbReference>
<name>R8BDF4_PHAM7</name>
<dbReference type="InterPro" id="IPR050360">
    <property type="entry name" value="MFS_Sugar_Transporters"/>
</dbReference>
<evidence type="ECO:0000256" key="3">
    <source>
        <dbReference type="ARBA" id="ARBA00022448"/>
    </source>
</evidence>
<reference evidence="11" key="1">
    <citation type="journal article" date="2013" name="Genome Announc.">
        <title>Draft genome sequence of the ascomycete Phaeoacremonium aleophilum strain UCR-PA7, a causal agent of the esca disease complex in grapevines.</title>
        <authorList>
            <person name="Blanco-Ulate B."/>
            <person name="Rolshausen P."/>
            <person name="Cantu D."/>
        </authorList>
    </citation>
    <scope>NUCLEOTIDE SEQUENCE [LARGE SCALE GENOMIC DNA]</scope>
    <source>
        <strain evidence="11">UCR-PA7</strain>
    </source>
</reference>
<keyword evidence="11" id="KW-1185">Reference proteome</keyword>
<dbReference type="HOGENOM" id="CLU_001265_30_1_1"/>
<dbReference type="RefSeq" id="XP_007917897.1">
    <property type="nucleotide sequence ID" value="XM_007919706.1"/>
</dbReference>
<evidence type="ECO:0000256" key="1">
    <source>
        <dbReference type="ARBA" id="ARBA00004141"/>
    </source>
</evidence>
<dbReference type="PROSITE" id="PS00216">
    <property type="entry name" value="SUGAR_TRANSPORT_1"/>
    <property type="match status" value="1"/>
</dbReference>
<comment type="similarity">
    <text evidence="2 7">Belongs to the major facilitator superfamily. Sugar transporter (TC 2.A.1.1) family.</text>
</comment>
<dbReference type="GO" id="GO:0016020">
    <property type="term" value="C:membrane"/>
    <property type="evidence" value="ECO:0007669"/>
    <property type="project" value="UniProtKB-SubCell"/>
</dbReference>
<proteinExistence type="inferred from homology"/>
<evidence type="ECO:0000256" key="5">
    <source>
        <dbReference type="ARBA" id="ARBA00022989"/>
    </source>
</evidence>
<dbReference type="KEGG" id="tmn:UCRPA7_7172"/>
<dbReference type="PANTHER" id="PTHR48022">
    <property type="entry name" value="PLASTIDIC GLUCOSE TRANSPORTER 4"/>
    <property type="match status" value="1"/>
</dbReference>
<dbReference type="InterPro" id="IPR005829">
    <property type="entry name" value="Sugar_transporter_CS"/>
</dbReference>
<dbReference type="OrthoDB" id="6612291at2759"/>
<feature type="transmembrane region" description="Helical" evidence="8">
    <location>
        <begin position="314"/>
        <end position="336"/>
    </location>
</feature>
<comment type="subcellular location">
    <subcellularLocation>
        <location evidence="1">Membrane</location>
        <topology evidence="1">Multi-pass membrane protein</topology>
    </subcellularLocation>
</comment>
<dbReference type="eggNOG" id="KOG0254">
    <property type="taxonomic scope" value="Eukaryota"/>
</dbReference>
<feature type="transmembrane region" description="Helical" evidence="8">
    <location>
        <begin position="102"/>
        <end position="121"/>
    </location>
</feature>
<dbReference type="Proteomes" id="UP000014074">
    <property type="component" value="Unassembled WGS sequence"/>
</dbReference>
<feature type="transmembrane region" description="Helical" evidence="8">
    <location>
        <begin position="66"/>
        <end position="90"/>
    </location>
</feature>
<feature type="transmembrane region" description="Helical" evidence="8">
    <location>
        <begin position="411"/>
        <end position="430"/>
    </location>
</feature>
<organism evidence="10 11">
    <name type="scientific">Phaeoacremonium minimum (strain UCR-PA7)</name>
    <name type="common">Esca disease fungus</name>
    <name type="synonym">Togninia minima</name>
    <dbReference type="NCBI Taxonomy" id="1286976"/>
    <lineage>
        <taxon>Eukaryota</taxon>
        <taxon>Fungi</taxon>
        <taxon>Dikarya</taxon>
        <taxon>Ascomycota</taxon>
        <taxon>Pezizomycotina</taxon>
        <taxon>Sordariomycetes</taxon>
        <taxon>Sordariomycetidae</taxon>
        <taxon>Togniniales</taxon>
        <taxon>Togniniaceae</taxon>
        <taxon>Phaeoacremonium</taxon>
    </lineage>
</organism>
<dbReference type="InterPro" id="IPR003663">
    <property type="entry name" value="Sugar/inositol_transpt"/>
</dbReference>
<dbReference type="GO" id="GO:0005351">
    <property type="term" value="F:carbohydrate:proton symporter activity"/>
    <property type="evidence" value="ECO:0007669"/>
    <property type="project" value="TreeGrafter"/>
</dbReference>
<evidence type="ECO:0000256" key="4">
    <source>
        <dbReference type="ARBA" id="ARBA00022692"/>
    </source>
</evidence>
<dbReference type="SUPFAM" id="SSF103473">
    <property type="entry name" value="MFS general substrate transporter"/>
    <property type="match status" value="1"/>
</dbReference>
<dbReference type="InterPro" id="IPR020846">
    <property type="entry name" value="MFS_dom"/>
</dbReference>
<protein>
    <submittedName>
        <fullName evidence="10">Putative sugar transporter protein</fullName>
    </submittedName>
</protein>
<feature type="transmembrane region" description="Helical" evidence="8">
    <location>
        <begin position="376"/>
        <end position="399"/>
    </location>
</feature>
<dbReference type="PANTHER" id="PTHR48022:SF77">
    <property type="entry name" value="MAJOR FACILITATOR SUPERFAMILY (MFS) PROFILE DOMAIN-CONTAINING PROTEIN"/>
    <property type="match status" value="1"/>
</dbReference>
<dbReference type="EMBL" id="KB933268">
    <property type="protein sequence ID" value="EON97336.1"/>
    <property type="molecule type" value="Genomic_DNA"/>
</dbReference>
<keyword evidence="6 8" id="KW-0472">Membrane</keyword>
<sequence length="532" mass="57963">MAGGKGTVFVSKAAFKSSTPRLVFFCLVYAMGSIFFGYDGASFGGVQAFTPFVRQFGHYNEAKAKYAISSVTISLMNSLPLLGKFTGTVIVGQLTERFGHKWTMFVTCLVQIVGAIIQVTSHAVPQFVVGRFLVYTAVGLVENVVPTYQSEIAPAPLRGFFVGSIQLCLTFGSLIAGIVNNSMSKRSDASGWQIATGIQAVPAAIILSLLFFTPDSPRWLMYKDRTEDALKSLRRVRRQEDVDNGVCELELAAMLEDERATKHKGSWFDLFKGTNLRRTTIACSIMALQQLTGVTFSSSYGPTFYKSVGLSKMAFAYAAISNGVSVVTALIAMIVLDMFGRRDVTFHGCWSQALFLGLIGGLGSKSNPSSSETEGMVASFIIYAAILHASLGPSAYITAAEVGTGSLREKTMAVSTAVNVIVGFVVVFTTPYLMDILGPKLGYVWMGFAILGSVWTWFFMPELKGRNLEEIDQLFEAKLPAWRFSDFETTGLGHDIAAMEQGKMDTKLAGELAEVELEQVERRNDRSQTALE</sequence>
<feature type="transmembrane region" description="Helical" evidence="8">
    <location>
        <begin position="442"/>
        <end position="460"/>
    </location>
</feature>
<gene>
    <name evidence="10" type="ORF">UCRPA7_7172</name>
</gene>
<dbReference type="PROSITE" id="PS50850">
    <property type="entry name" value="MFS"/>
    <property type="match status" value="1"/>
</dbReference>
<keyword evidence="4 8" id="KW-0812">Transmembrane</keyword>
<feature type="domain" description="Major facilitator superfamily (MFS) profile" evidence="9">
    <location>
        <begin position="25"/>
        <end position="464"/>
    </location>
</feature>
<keyword evidence="10" id="KW-0762">Sugar transport</keyword>
<dbReference type="InterPro" id="IPR005828">
    <property type="entry name" value="MFS_sugar_transport-like"/>
</dbReference>
<dbReference type="InterPro" id="IPR036259">
    <property type="entry name" value="MFS_trans_sf"/>
</dbReference>
<feature type="transmembrane region" description="Helical" evidence="8">
    <location>
        <begin position="191"/>
        <end position="213"/>
    </location>
</feature>
<accession>R8BDF4</accession>
<evidence type="ECO:0000256" key="7">
    <source>
        <dbReference type="RuleBase" id="RU003346"/>
    </source>
</evidence>
<dbReference type="PRINTS" id="PR00171">
    <property type="entry name" value="SUGRTRNSPORT"/>
</dbReference>
<dbReference type="Pfam" id="PF00083">
    <property type="entry name" value="Sugar_tr"/>
    <property type="match status" value="1"/>
</dbReference>
<evidence type="ECO:0000313" key="10">
    <source>
        <dbReference type="EMBL" id="EON97336.1"/>
    </source>
</evidence>